<evidence type="ECO:0000313" key="17">
    <source>
        <dbReference type="Proteomes" id="UP001497457"/>
    </source>
</evidence>
<keyword evidence="7" id="KW-0677">Repeat</keyword>
<keyword evidence="15" id="KW-0472">Membrane</keyword>
<protein>
    <recommendedName>
        <fullName evidence="3">endo-polygalacturonase</fullName>
        <ecNumber evidence="3">3.2.1.15</ecNumber>
    </recommendedName>
</protein>
<keyword evidence="6" id="KW-0732">Signal</keyword>
<feature type="region of interest" description="Disordered" evidence="14">
    <location>
        <begin position="57"/>
        <end position="81"/>
    </location>
</feature>
<evidence type="ECO:0000256" key="4">
    <source>
        <dbReference type="ARBA" id="ARBA00022512"/>
    </source>
</evidence>
<dbReference type="InterPro" id="IPR006626">
    <property type="entry name" value="PbH1"/>
</dbReference>
<dbReference type="GO" id="GO:0071555">
    <property type="term" value="P:cell wall organization"/>
    <property type="evidence" value="ECO:0007669"/>
    <property type="project" value="UniProtKB-KW"/>
</dbReference>
<name>A0ABC9EU20_9POAL</name>
<dbReference type="Gene3D" id="2.160.20.10">
    <property type="entry name" value="Single-stranded right-handed beta-helix, Pectin lyase-like"/>
    <property type="match status" value="1"/>
</dbReference>
<keyword evidence="17" id="KW-1185">Reference proteome</keyword>
<comment type="similarity">
    <text evidence="2 13">Belongs to the glycosyl hydrolase 28 family.</text>
</comment>
<organism evidence="16 17">
    <name type="scientific">Urochloa decumbens</name>
    <dbReference type="NCBI Taxonomy" id="240449"/>
    <lineage>
        <taxon>Eukaryota</taxon>
        <taxon>Viridiplantae</taxon>
        <taxon>Streptophyta</taxon>
        <taxon>Embryophyta</taxon>
        <taxon>Tracheophyta</taxon>
        <taxon>Spermatophyta</taxon>
        <taxon>Magnoliopsida</taxon>
        <taxon>Liliopsida</taxon>
        <taxon>Poales</taxon>
        <taxon>Poaceae</taxon>
        <taxon>PACMAD clade</taxon>
        <taxon>Panicoideae</taxon>
        <taxon>Panicodae</taxon>
        <taxon>Paniceae</taxon>
        <taxon>Melinidinae</taxon>
        <taxon>Urochloa</taxon>
    </lineage>
</organism>
<keyword evidence="8 13" id="KW-0378">Hydrolase</keyword>
<evidence type="ECO:0000256" key="6">
    <source>
        <dbReference type="ARBA" id="ARBA00022729"/>
    </source>
</evidence>
<keyword evidence="4" id="KW-0134">Cell wall</keyword>
<gene>
    <name evidence="16" type="ORF">URODEC1_LOCUS98185</name>
</gene>
<sequence>MLAGTPTHHGQSSSNTACAELASLDRDTSMNLRRLLATVFVILLLLLTLLAGHVEARPAPRSPPRRHLWTGDEPENSADDYHNTRHYAHRKLGAKSKTPKNSTKGGGIQFDVGSFGAAGDGETDDTGAFQKAWSEACSSEKPAVVVVPAGKSYLLQETSLSGPCKSKVTFKLDGTLVAPEDKSGFSKEGHPHWISFNGVDGLTVTGKGAMDGRGKSSWKNSCRRNHKMPCTFAPAALTFTSCNHLKVENIKLLNAPQIHLWVEFSSDVTLSRLTINSPGDSPENDGIHVAHSDGVRILGAKIKAGDDCLSVALGTSNLYATKIECGPGHGISIGSLGKGSTKAEVSNVTVNGAHVSGTLFGARIKTWQGGTGYARDIKFQNMVMDKVKNPIVIDQNYCTTSDPSKPKACGGKQESAVEISNVEFSNIRGTSVNRDAIRLHCSEAFPCRGVVLKDVDLKTKGGGEKNAATSTCENAVLGETSNVSPAPCSSAATKEDLVPLGSEDGDV</sequence>
<dbReference type="SMART" id="SM00710">
    <property type="entry name" value="PbH1"/>
    <property type="match status" value="4"/>
</dbReference>
<feature type="transmembrane region" description="Helical" evidence="15">
    <location>
        <begin position="35"/>
        <end position="54"/>
    </location>
</feature>
<evidence type="ECO:0000313" key="16">
    <source>
        <dbReference type="EMBL" id="CAL5062220.1"/>
    </source>
</evidence>
<keyword evidence="15" id="KW-0812">Transmembrane</keyword>
<evidence type="ECO:0000256" key="13">
    <source>
        <dbReference type="RuleBase" id="RU361169"/>
    </source>
</evidence>
<keyword evidence="5" id="KW-0964">Secreted</keyword>
<accession>A0ABC9EU20</accession>
<dbReference type="AlphaFoldDB" id="A0ABC9EU20"/>
<dbReference type="InterPro" id="IPR011050">
    <property type="entry name" value="Pectin_lyase_fold/virulence"/>
</dbReference>
<reference evidence="16" key="1">
    <citation type="submission" date="2024-10" db="EMBL/GenBank/DDBJ databases">
        <authorList>
            <person name="Ryan C."/>
        </authorList>
    </citation>
    <scope>NUCLEOTIDE SEQUENCE [LARGE SCALE GENOMIC DNA]</scope>
</reference>
<keyword evidence="15" id="KW-1133">Transmembrane helix</keyword>
<evidence type="ECO:0000256" key="12">
    <source>
        <dbReference type="PROSITE-ProRule" id="PRU10052"/>
    </source>
</evidence>
<evidence type="ECO:0000256" key="7">
    <source>
        <dbReference type="ARBA" id="ARBA00022737"/>
    </source>
</evidence>
<keyword evidence="10" id="KW-0961">Cell wall biogenesis/degradation</keyword>
<evidence type="ECO:0000256" key="15">
    <source>
        <dbReference type="SAM" id="Phobius"/>
    </source>
</evidence>
<feature type="region of interest" description="Disordered" evidence="14">
    <location>
        <begin position="480"/>
        <end position="507"/>
    </location>
</feature>
<comment type="catalytic activity">
    <reaction evidence="11">
        <text>(1,4-alpha-D-galacturonosyl)n+m + H2O = (1,4-alpha-D-galacturonosyl)n + (1,4-alpha-D-galacturonosyl)m.</text>
        <dbReference type="EC" id="3.2.1.15"/>
    </reaction>
</comment>
<dbReference type="SUPFAM" id="SSF51126">
    <property type="entry name" value="Pectin lyase-like"/>
    <property type="match status" value="1"/>
</dbReference>
<feature type="active site" evidence="12">
    <location>
        <position position="329"/>
    </location>
</feature>
<evidence type="ECO:0000256" key="8">
    <source>
        <dbReference type="ARBA" id="ARBA00022801"/>
    </source>
</evidence>
<proteinExistence type="inferred from homology"/>
<evidence type="ECO:0000256" key="9">
    <source>
        <dbReference type="ARBA" id="ARBA00023295"/>
    </source>
</evidence>
<dbReference type="Pfam" id="PF00295">
    <property type="entry name" value="Glyco_hydro_28"/>
    <property type="match status" value="1"/>
</dbReference>
<keyword evidence="9 13" id="KW-0326">Glycosidase</keyword>
<comment type="subcellular location">
    <subcellularLocation>
        <location evidence="1">Secreted</location>
        <location evidence="1">Cell wall</location>
    </subcellularLocation>
</comment>
<evidence type="ECO:0000256" key="10">
    <source>
        <dbReference type="ARBA" id="ARBA00023316"/>
    </source>
</evidence>
<evidence type="ECO:0000256" key="11">
    <source>
        <dbReference type="ARBA" id="ARBA00034074"/>
    </source>
</evidence>
<dbReference type="EMBL" id="OZ075115">
    <property type="protein sequence ID" value="CAL5062220.1"/>
    <property type="molecule type" value="Genomic_DNA"/>
</dbReference>
<evidence type="ECO:0000256" key="5">
    <source>
        <dbReference type="ARBA" id="ARBA00022525"/>
    </source>
</evidence>
<dbReference type="Proteomes" id="UP001497457">
    <property type="component" value="Chromosome 5rd"/>
</dbReference>
<evidence type="ECO:0000256" key="2">
    <source>
        <dbReference type="ARBA" id="ARBA00008834"/>
    </source>
</evidence>
<dbReference type="InterPro" id="IPR012334">
    <property type="entry name" value="Pectin_lyas_fold"/>
</dbReference>
<evidence type="ECO:0000256" key="3">
    <source>
        <dbReference type="ARBA" id="ARBA00012736"/>
    </source>
</evidence>
<dbReference type="EC" id="3.2.1.15" evidence="3"/>
<dbReference type="GO" id="GO:0004650">
    <property type="term" value="F:polygalacturonase activity"/>
    <property type="evidence" value="ECO:0007669"/>
    <property type="project" value="UniProtKB-EC"/>
</dbReference>
<dbReference type="PROSITE" id="PS00502">
    <property type="entry name" value="POLYGALACTURONASE"/>
    <property type="match status" value="1"/>
</dbReference>
<dbReference type="PANTHER" id="PTHR31375">
    <property type="match status" value="1"/>
</dbReference>
<evidence type="ECO:0000256" key="1">
    <source>
        <dbReference type="ARBA" id="ARBA00004191"/>
    </source>
</evidence>
<dbReference type="FunFam" id="2.160.20.10:FF:000032">
    <property type="entry name" value="Pectin lyase-like superfamily protein"/>
    <property type="match status" value="1"/>
</dbReference>
<evidence type="ECO:0000256" key="14">
    <source>
        <dbReference type="SAM" id="MobiDB-lite"/>
    </source>
</evidence>
<dbReference type="InterPro" id="IPR000743">
    <property type="entry name" value="Glyco_hydro_28"/>
</dbReference>